<reference evidence="5" key="1">
    <citation type="journal article" date="2019" name="Int. J. Syst. Evol. Microbiol.">
        <title>The Global Catalogue of Microorganisms (GCM) 10K type strain sequencing project: providing services to taxonomists for standard genome sequencing and annotation.</title>
        <authorList>
            <consortium name="The Broad Institute Genomics Platform"/>
            <consortium name="The Broad Institute Genome Sequencing Center for Infectious Disease"/>
            <person name="Wu L."/>
            <person name="Ma J."/>
        </authorList>
    </citation>
    <scope>NUCLEOTIDE SEQUENCE [LARGE SCALE GENOMIC DNA]</scope>
    <source>
        <strain evidence="5">CCUG 57508</strain>
    </source>
</reference>
<dbReference type="PANTHER" id="PTHR44942">
    <property type="entry name" value="METHYLTRANSF_11 DOMAIN-CONTAINING PROTEIN"/>
    <property type="match status" value="1"/>
</dbReference>
<evidence type="ECO:0000256" key="2">
    <source>
        <dbReference type="ARBA" id="ARBA00022679"/>
    </source>
</evidence>
<dbReference type="InterPro" id="IPR051052">
    <property type="entry name" value="Diverse_substrate_MTase"/>
</dbReference>
<dbReference type="Gene3D" id="3.40.50.150">
    <property type="entry name" value="Vaccinia Virus protein VP39"/>
    <property type="match status" value="1"/>
</dbReference>
<dbReference type="PANTHER" id="PTHR44942:SF4">
    <property type="entry name" value="METHYLTRANSFERASE TYPE 11 DOMAIN-CONTAINING PROTEIN"/>
    <property type="match status" value="1"/>
</dbReference>
<proteinExistence type="predicted"/>
<keyword evidence="2" id="KW-0808">Transferase</keyword>
<dbReference type="GO" id="GO:0032259">
    <property type="term" value="P:methylation"/>
    <property type="evidence" value="ECO:0007669"/>
    <property type="project" value="UniProtKB-KW"/>
</dbReference>
<comment type="caution">
    <text evidence="4">The sequence shown here is derived from an EMBL/GenBank/DDBJ whole genome shotgun (WGS) entry which is preliminary data.</text>
</comment>
<protein>
    <submittedName>
        <fullName evidence="4">Class I SAM-dependent DNA methyltransferase</fullName>
    </submittedName>
</protein>
<organism evidence="4 5">
    <name type="scientific">Terrabacter terrigena</name>
    <dbReference type="NCBI Taxonomy" id="574718"/>
    <lineage>
        <taxon>Bacteria</taxon>
        <taxon>Bacillati</taxon>
        <taxon>Actinomycetota</taxon>
        <taxon>Actinomycetes</taxon>
        <taxon>Micrococcales</taxon>
        <taxon>Intrasporangiaceae</taxon>
        <taxon>Terrabacter</taxon>
    </lineage>
</organism>
<feature type="domain" description="Methyltransferase" evidence="3">
    <location>
        <begin position="54"/>
        <end position="144"/>
    </location>
</feature>
<dbReference type="InterPro" id="IPR029063">
    <property type="entry name" value="SAM-dependent_MTases_sf"/>
</dbReference>
<evidence type="ECO:0000313" key="4">
    <source>
        <dbReference type="EMBL" id="MFD1055182.1"/>
    </source>
</evidence>
<dbReference type="CDD" id="cd02440">
    <property type="entry name" value="AdoMet_MTases"/>
    <property type="match status" value="1"/>
</dbReference>
<dbReference type="RefSeq" id="WP_386053095.1">
    <property type="nucleotide sequence ID" value="NZ_JBHTKH010000007.1"/>
</dbReference>
<dbReference type="Proteomes" id="UP001597046">
    <property type="component" value="Unassembled WGS sequence"/>
</dbReference>
<accession>A0ABW3MY81</accession>
<dbReference type="SUPFAM" id="SSF53335">
    <property type="entry name" value="S-adenosyl-L-methionine-dependent methyltransferases"/>
    <property type="match status" value="1"/>
</dbReference>
<dbReference type="GO" id="GO:0008168">
    <property type="term" value="F:methyltransferase activity"/>
    <property type="evidence" value="ECO:0007669"/>
    <property type="project" value="UniProtKB-KW"/>
</dbReference>
<evidence type="ECO:0000259" key="3">
    <source>
        <dbReference type="Pfam" id="PF13649"/>
    </source>
</evidence>
<gene>
    <name evidence="4" type="ORF">ACFQ2V_12770</name>
</gene>
<name>A0ABW3MY81_9MICO</name>
<sequence>MNERSYVIETRTAYDTVAVDYARLLEDELAGSPLDRALLGHFTELVLAEGGGRVVDVGCGPGRITGHLATLGLDVEGVDLSPGMVGEARRRHPEIDFRVGELAALDATDDSLAGVVAWYSIIHTPPDDLPAVFTELHRVIRPNGLLLLAFQTGGFSVRREQAYGHEVTFEAHRHDTDGVAAQLADAGLRVTVRTERTPQDYETTPQAFLLARGA</sequence>
<dbReference type="EMBL" id="JBHTKH010000007">
    <property type="protein sequence ID" value="MFD1055182.1"/>
    <property type="molecule type" value="Genomic_DNA"/>
</dbReference>
<evidence type="ECO:0000256" key="1">
    <source>
        <dbReference type="ARBA" id="ARBA00022603"/>
    </source>
</evidence>
<keyword evidence="5" id="KW-1185">Reference proteome</keyword>
<evidence type="ECO:0000313" key="5">
    <source>
        <dbReference type="Proteomes" id="UP001597046"/>
    </source>
</evidence>
<dbReference type="Pfam" id="PF13649">
    <property type="entry name" value="Methyltransf_25"/>
    <property type="match status" value="1"/>
</dbReference>
<keyword evidence="1 4" id="KW-0489">Methyltransferase</keyword>
<dbReference type="InterPro" id="IPR041698">
    <property type="entry name" value="Methyltransf_25"/>
</dbReference>